<organism evidence="2 3">
    <name type="scientific">Euplotes crassus</name>
    <dbReference type="NCBI Taxonomy" id="5936"/>
    <lineage>
        <taxon>Eukaryota</taxon>
        <taxon>Sar</taxon>
        <taxon>Alveolata</taxon>
        <taxon>Ciliophora</taxon>
        <taxon>Intramacronucleata</taxon>
        <taxon>Spirotrichea</taxon>
        <taxon>Hypotrichia</taxon>
        <taxon>Euplotida</taxon>
        <taxon>Euplotidae</taxon>
        <taxon>Moneuplotes</taxon>
    </lineage>
</organism>
<dbReference type="EMBL" id="CAMPGE010022352">
    <property type="protein sequence ID" value="CAI2380399.1"/>
    <property type="molecule type" value="Genomic_DNA"/>
</dbReference>
<feature type="transmembrane region" description="Helical" evidence="1">
    <location>
        <begin position="47"/>
        <end position="74"/>
    </location>
</feature>
<keyword evidence="1" id="KW-0472">Membrane</keyword>
<keyword evidence="1" id="KW-0812">Transmembrane</keyword>
<dbReference type="AlphaFoldDB" id="A0AAD1XWW0"/>
<name>A0AAD1XWW0_EUPCR</name>
<reference evidence="2" key="1">
    <citation type="submission" date="2023-07" db="EMBL/GenBank/DDBJ databases">
        <authorList>
            <consortium name="AG Swart"/>
            <person name="Singh M."/>
            <person name="Singh A."/>
            <person name="Seah K."/>
            <person name="Emmerich C."/>
        </authorList>
    </citation>
    <scope>NUCLEOTIDE SEQUENCE</scope>
    <source>
        <strain evidence="2">DP1</strain>
    </source>
</reference>
<evidence type="ECO:0000313" key="2">
    <source>
        <dbReference type="EMBL" id="CAI2380399.1"/>
    </source>
</evidence>
<accession>A0AAD1XWW0</accession>
<evidence type="ECO:0000313" key="3">
    <source>
        <dbReference type="Proteomes" id="UP001295684"/>
    </source>
</evidence>
<keyword evidence="3" id="KW-1185">Reference proteome</keyword>
<gene>
    <name evidence="2" type="ORF">ECRASSUSDP1_LOCUS21833</name>
</gene>
<evidence type="ECO:0000256" key="1">
    <source>
        <dbReference type="SAM" id="Phobius"/>
    </source>
</evidence>
<sequence length="159" mass="19086">MVVYLAYFVFRKFESVFMGYIIFSCFALIASLIYARRYKSWYGHNILVYFILIVFIIINFILFGIAIIAEFWPLETSSGYRRAHDWWYEIAFTLLFFFIPVLHSMAIIYLFSVRKQCENRILRERGGLKTAHGKQILEYKPHQDDKDYERNFQGAQNMI</sequence>
<feature type="transmembrane region" description="Helical" evidence="1">
    <location>
        <begin position="17"/>
        <end position="35"/>
    </location>
</feature>
<keyword evidence="1" id="KW-1133">Transmembrane helix</keyword>
<feature type="transmembrane region" description="Helical" evidence="1">
    <location>
        <begin position="86"/>
        <end position="111"/>
    </location>
</feature>
<dbReference type="Proteomes" id="UP001295684">
    <property type="component" value="Unassembled WGS sequence"/>
</dbReference>
<proteinExistence type="predicted"/>
<protein>
    <submittedName>
        <fullName evidence="2">Uncharacterized protein</fullName>
    </submittedName>
</protein>
<comment type="caution">
    <text evidence="2">The sequence shown here is derived from an EMBL/GenBank/DDBJ whole genome shotgun (WGS) entry which is preliminary data.</text>
</comment>